<comment type="subcellular location">
    <subcellularLocation>
        <location evidence="1">Membrane</location>
        <topology evidence="1">Multi-pass membrane protein</topology>
    </subcellularLocation>
</comment>
<evidence type="ECO:0000256" key="3">
    <source>
        <dbReference type="ARBA" id="ARBA00022692"/>
    </source>
</evidence>
<dbReference type="PANTHER" id="PTHR23504:SF6">
    <property type="entry name" value="MULTIDRUG TRANSPORTER, PUTATIVE (AFU_ORTHOLOGUE AFUA_4G08740)-RELATED"/>
    <property type="match status" value="1"/>
</dbReference>
<evidence type="ECO:0000256" key="4">
    <source>
        <dbReference type="ARBA" id="ARBA00022989"/>
    </source>
</evidence>
<evidence type="ECO:0000313" key="10">
    <source>
        <dbReference type="Proteomes" id="UP000799640"/>
    </source>
</evidence>
<accession>A0A6G1HTF5</accession>
<keyword evidence="5 7" id="KW-0472">Membrane</keyword>
<dbReference type="Gene3D" id="1.20.1250.20">
    <property type="entry name" value="MFS general substrate transporter like domains"/>
    <property type="match status" value="1"/>
</dbReference>
<dbReference type="SUPFAM" id="SSF103473">
    <property type="entry name" value="MFS general substrate transporter"/>
    <property type="match status" value="1"/>
</dbReference>
<feature type="region of interest" description="Disordered" evidence="6">
    <location>
        <begin position="255"/>
        <end position="274"/>
    </location>
</feature>
<keyword evidence="2" id="KW-0813">Transport</keyword>
<feature type="transmembrane region" description="Helical" evidence="7">
    <location>
        <begin position="81"/>
        <end position="109"/>
    </location>
</feature>
<evidence type="ECO:0000259" key="8">
    <source>
        <dbReference type="PROSITE" id="PS50850"/>
    </source>
</evidence>
<organism evidence="9 10">
    <name type="scientific">Trichodelitschia bisporula</name>
    <dbReference type="NCBI Taxonomy" id="703511"/>
    <lineage>
        <taxon>Eukaryota</taxon>
        <taxon>Fungi</taxon>
        <taxon>Dikarya</taxon>
        <taxon>Ascomycota</taxon>
        <taxon>Pezizomycotina</taxon>
        <taxon>Dothideomycetes</taxon>
        <taxon>Dothideomycetes incertae sedis</taxon>
        <taxon>Phaeotrichales</taxon>
        <taxon>Phaeotrichaceae</taxon>
        <taxon>Trichodelitschia</taxon>
    </lineage>
</organism>
<keyword evidence="4 7" id="KW-1133">Transmembrane helix</keyword>
<keyword evidence="3 7" id="KW-0812">Transmembrane</keyword>
<feature type="transmembrane region" description="Helical" evidence="7">
    <location>
        <begin position="470"/>
        <end position="503"/>
    </location>
</feature>
<dbReference type="GO" id="GO:0022857">
    <property type="term" value="F:transmembrane transporter activity"/>
    <property type="evidence" value="ECO:0007669"/>
    <property type="project" value="InterPro"/>
</dbReference>
<dbReference type="OrthoDB" id="10262656at2759"/>
<evidence type="ECO:0000256" key="1">
    <source>
        <dbReference type="ARBA" id="ARBA00004141"/>
    </source>
</evidence>
<feature type="transmembrane region" description="Helical" evidence="7">
    <location>
        <begin position="374"/>
        <end position="393"/>
    </location>
</feature>
<feature type="domain" description="Major facilitator superfamily (MFS) profile" evidence="8">
    <location>
        <begin position="8"/>
        <end position="507"/>
    </location>
</feature>
<dbReference type="AlphaFoldDB" id="A0A6G1HTF5"/>
<evidence type="ECO:0000256" key="6">
    <source>
        <dbReference type="SAM" id="MobiDB-lite"/>
    </source>
</evidence>
<feature type="transmembrane region" description="Helical" evidence="7">
    <location>
        <begin position="286"/>
        <end position="306"/>
    </location>
</feature>
<protein>
    <submittedName>
        <fullName evidence="9">MFS general substrate transporter</fullName>
    </submittedName>
</protein>
<dbReference type="GO" id="GO:0016020">
    <property type="term" value="C:membrane"/>
    <property type="evidence" value="ECO:0007669"/>
    <property type="project" value="UniProtKB-SubCell"/>
</dbReference>
<keyword evidence="10" id="KW-1185">Reference proteome</keyword>
<dbReference type="InterPro" id="IPR011701">
    <property type="entry name" value="MFS"/>
</dbReference>
<sequence>MSLPRKSQLALLTLARLSEPLTMSSLRAYMFYQLKSFNPALPDSTIAYQAGLLTTGFTAAQFLTAMLWGRLADSDTFGRKRILLIGLIGTGISSLGFGFSTSFAMAMFFRTLGGVLNGNTGVMRTMVNEIISDRKYQSRAFMLLPMTGNVGNIIGPIIGGLLSDPINQWPGIFGPGSFIGGEHGVQWMITYPYALPNLVSAVFLIGSGLCVILGLQETHYMLRDRPDWGLATGRSIKGLFFRRKGSSQYSLLASSDPSEAVPANHPDAHRKKSKPKLRRTLPFRRIFTRNVVITLASRGFMAMHIGTWQTVWYVFMSTQRADNSQTSGFLHFTGGLGFPPPLIGLAYALVGVIGVAVQFVLYPPLQARFGTVNCYRFSLFLFPIVYFLAPFLARLPSTNPLSLPASGAAVWAGILFVLSLHVFGRMIANPAGTMLINNCCPHPSVLSSIHGVGQSVMSGMRMLGPLTGGWVFGAGLDAGVVGVAFWATMLVALVAGLFSMLVWEGDGHEIILEGDEEYGKERVQMRELRR</sequence>
<evidence type="ECO:0000256" key="5">
    <source>
        <dbReference type="ARBA" id="ARBA00023136"/>
    </source>
</evidence>
<dbReference type="EMBL" id="ML996697">
    <property type="protein sequence ID" value="KAF2399343.1"/>
    <property type="molecule type" value="Genomic_DNA"/>
</dbReference>
<feature type="transmembrane region" description="Helical" evidence="7">
    <location>
        <begin position="193"/>
        <end position="215"/>
    </location>
</feature>
<dbReference type="InterPro" id="IPR036259">
    <property type="entry name" value="MFS_trans_sf"/>
</dbReference>
<dbReference type="InterPro" id="IPR020846">
    <property type="entry name" value="MFS_dom"/>
</dbReference>
<reference evidence="9" key="1">
    <citation type="journal article" date="2020" name="Stud. Mycol.">
        <title>101 Dothideomycetes genomes: a test case for predicting lifestyles and emergence of pathogens.</title>
        <authorList>
            <person name="Haridas S."/>
            <person name="Albert R."/>
            <person name="Binder M."/>
            <person name="Bloem J."/>
            <person name="Labutti K."/>
            <person name="Salamov A."/>
            <person name="Andreopoulos B."/>
            <person name="Baker S."/>
            <person name="Barry K."/>
            <person name="Bills G."/>
            <person name="Bluhm B."/>
            <person name="Cannon C."/>
            <person name="Castanera R."/>
            <person name="Culley D."/>
            <person name="Daum C."/>
            <person name="Ezra D."/>
            <person name="Gonzalez J."/>
            <person name="Henrissat B."/>
            <person name="Kuo A."/>
            <person name="Liang C."/>
            <person name="Lipzen A."/>
            <person name="Lutzoni F."/>
            <person name="Magnuson J."/>
            <person name="Mondo S."/>
            <person name="Nolan M."/>
            <person name="Ohm R."/>
            <person name="Pangilinan J."/>
            <person name="Park H.-J."/>
            <person name="Ramirez L."/>
            <person name="Alfaro M."/>
            <person name="Sun H."/>
            <person name="Tritt A."/>
            <person name="Yoshinaga Y."/>
            <person name="Zwiers L.-H."/>
            <person name="Turgeon B."/>
            <person name="Goodwin S."/>
            <person name="Spatafora J."/>
            <person name="Crous P."/>
            <person name="Grigoriev I."/>
        </authorList>
    </citation>
    <scope>NUCLEOTIDE SEQUENCE</scope>
    <source>
        <strain evidence="9">CBS 262.69</strain>
    </source>
</reference>
<proteinExistence type="predicted"/>
<name>A0A6G1HTF5_9PEZI</name>
<evidence type="ECO:0000256" key="2">
    <source>
        <dbReference type="ARBA" id="ARBA00022448"/>
    </source>
</evidence>
<feature type="transmembrane region" description="Helical" evidence="7">
    <location>
        <begin position="342"/>
        <end position="362"/>
    </location>
</feature>
<feature type="transmembrane region" description="Helical" evidence="7">
    <location>
        <begin position="405"/>
        <end position="424"/>
    </location>
</feature>
<feature type="transmembrane region" description="Helical" evidence="7">
    <location>
        <begin position="46"/>
        <end position="69"/>
    </location>
</feature>
<dbReference type="Pfam" id="PF07690">
    <property type="entry name" value="MFS_1"/>
    <property type="match status" value="1"/>
</dbReference>
<dbReference type="PANTHER" id="PTHR23504">
    <property type="entry name" value="MAJOR FACILITATOR SUPERFAMILY DOMAIN-CONTAINING PROTEIN 10"/>
    <property type="match status" value="1"/>
</dbReference>
<dbReference type="PROSITE" id="PS50850">
    <property type="entry name" value="MFS"/>
    <property type="match status" value="1"/>
</dbReference>
<evidence type="ECO:0000313" key="9">
    <source>
        <dbReference type="EMBL" id="KAF2399343.1"/>
    </source>
</evidence>
<gene>
    <name evidence="9" type="ORF">EJ06DRAFT_495056</name>
</gene>
<evidence type="ECO:0000256" key="7">
    <source>
        <dbReference type="SAM" id="Phobius"/>
    </source>
</evidence>
<dbReference type="Proteomes" id="UP000799640">
    <property type="component" value="Unassembled WGS sequence"/>
</dbReference>